<dbReference type="Pfam" id="PF14781">
    <property type="entry name" value="BBS2_N"/>
    <property type="match status" value="1"/>
</dbReference>
<dbReference type="GO" id="GO:0016020">
    <property type="term" value="C:membrane"/>
    <property type="evidence" value="ECO:0007669"/>
    <property type="project" value="TreeGrafter"/>
</dbReference>
<dbReference type="InterPro" id="IPR015943">
    <property type="entry name" value="WD40/YVTN_repeat-like_dom_sf"/>
</dbReference>
<dbReference type="AlphaFoldDB" id="A0A7S0T4B9"/>
<dbReference type="PANTHER" id="PTHR32465">
    <property type="entry name" value="BARDET-BIEDL SYNDROME 2 PROTEIN"/>
    <property type="match status" value="1"/>
</dbReference>
<evidence type="ECO:0000313" key="3">
    <source>
        <dbReference type="EMBL" id="CAD8723219.1"/>
    </source>
</evidence>
<accession>A0A7S0T4B9</accession>
<proteinExistence type="predicted"/>
<dbReference type="GO" id="GO:0034464">
    <property type="term" value="C:BBSome"/>
    <property type="evidence" value="ECO:0007669"/>
    <property type="project" value="InterPro"/>
</dbReference>
<dbReference type="GO" id="GO:1905515">
    <property type="term" value="P:non-motile cilium assembly"/>
    <property type="evidence" value="ECO:0007669"/>
    <property type="project" value="InterPro"/>
</dbReference>
<evidence type="ECO:0000259" key="2">
    <source>
        <dbReference type="Pfam" id="PF14783"/>
    </source>
</evidence>
<evidence type="ECO:0008006" key="4">
    <source>
        <dbReference type="Google" id="ProtNLM"/>
    </source>
</evidence>
<feature type="domain" description="Ciliary BBSome complex subunit 2 N-terminal" evidence="1">
    <location>
        <begin position="21"/>
        <end position="116"/>
    </location>
</feature>
<dbReference type="SUPFAM" id="SSF69318">
    <property type="entry name" value="Integrin alpha N-terminal domain"/>
    <property type="match status" value="1"/>
</dbReference>
<dbReference type="Pfam" id="PF14783">
    <property type="entry name" value="BBS2_Mid"/>
    <property type="match status" value="1"/>
</dbReference>
<dbReference type="Gene3D" id="2.130.10.10">
    <property type="entry name" value="YVTN repeat-like/Quinoprotein amine dehydrogenase"/>
    <property type="match status" value="1"/>
</dbReference>
<evidence type="ECO:0000259" key="1">
    <source>
        <dbReference type="Pfam" id="PF14781"/>
    </source>
</evidence>
<reference evidence="3" key="1">
    <citation type="submission" date="2021-01" db="EMBL/GenBank/DDBJ databases">
        <authorList>
            <person name="Corre E."/>
            <person name="Pelletier E."/>
            <person name="Niang G."/>
            <person name="Scheremetjew M."/>
            <person name="Finn R."/>
            <person name="Kale V."/>
            <person name="Holt S."/>
            <person name="Cochrane G."/>
            <person name="Meng A."/>
            <person name="Brown T."/>
            <person name="Cohen L."/>
        </authorList>
    </citation>
    <scope>NUCLEOTIDE SEQUENCE</scope>
    <source>
        <strain evidence="3">SL-175</strain>
    </source>
</reference>
<sequence>MPLVPAFQLRLKDQVLEGLATVGKYDGKHPCLTAATSGGKIFIHNPYQQEADGSNLKYLNINKKISAVSHGELDPASKRDVLLVGTNTDLLAYDVDENKDHFFKDVPDGVNAMLCGRFGQQDAPMAVVGGNCSIQGFDMDGEEGFWTVTGDNVHAMALADVNGDGRNELLVGSDDFEIRVFQNEEVISEVTEAERVVGLAPIQAHRFGYALGNGTVGVYDGTARQWRVKSKNQVTAFCAFDLDGDGVPEVVTGWSSGKLEVRREGSGEMVYKDNFTGSRFTSR</sequence>
<dbReference type="InterPro" id="IPR028994">
    <property type="entry name" value="Integrin_alpha_N"/>
</dbReference>
<protein>
    <recommendedName>
        <fullName evidence="4">Ciliary BBSome complex subunit 2 N-terminal domain-containing protein</fullName>
    </recommendedName>
</protein>
<dbReference type="GO" id="GO:0031514">
    <property type="term" value="C:motile cilium"/>
    <property type="evidence" value="ECO:0007669"/>
    <property type="project" value="TreeGrafter"/>
</dbReference>
<dbReference type="InterPro" id="IPR029429">
    <property type="entry name" value="BBS2_Mid"/>
</dbReference>
<organism evidence="3">
    <name type="scientific">Mantoniella antarctica</name>
    <dbReference type="NCBI Taxonomy" id="81844"/>
    <lineage>
        <taxon>Eukaryota</taxon>
        <taxon>Viridiplantae</taxon>
        <taxon>Chlorophyta</taxon>
        <taxon>Mamiellophyceae</taxon>
        <taxon>Mamiellales</taxon>
        <taxon>Mamiellaceae</taxon>
        <taxon>Mantoniella</taxon>
    </lineage>
</organism>
<dbReference type="GO" id="GO:0036064">
    <property type="term" value="C:ciliary basal body"/>
    <property type="evidence" value="ECO:0007669"/>
    <property type="project" value="TreeGrafter"/>
</dbReference>
<dbReference type="EMBL" id="HBFC01037802">
    <property type="protein sequence ID" value="CAD8723219.1"/>
    <property type="molecule type" value="Transcribed_RNA"/>
</dbReference>
<dbReference type="InterPro" id="IPR016616">
    <property type="entry name" value="Bardet-Biedl_syndrome_2_prot"/>
</dbReference>
<feature type="domain" description="Ciliary BBSome complex subunit 2 middle region" evidence="2">
    <location>
        <begin position="155"/>
        <end position="262"/>
    </location>
</feature>
<dbReference type="InterPro" id="IPR029430">
    <property type="entry name" value="BBS2_N"/>
</dbReference>
<gene>
    <name evidence="3" type="ORF">MANT1106_LOCUS22435</name>
</gene>
<name>A0A7S0T4B9_9CHLO</name>
<dbReference type="PANTHER" id="PTHR32465:SF0">
    <property type="entry name" value="BARDET-BIEDL SYNDROME 2 PROTEIN"/>
    <property type="match status" value="1"/>
</dbReference>